<evidence type="ECO:0000313" key="1">
    <source>
        <dbReference type="EMBL" id="JAH31472.1"/>
    </source>
</evidence>
<reference evidence="1" key="1">
    <citation type="submission" date="2014-11" db="EMBL/GenBank/DDBJ databases">
        <authorList>
            <person name="Amaro Gonzalez C."/>
        </authorList>
    </citation>
    <scope>NUCLEOTIDE SEQUENCE</scope>
</reference>
<protein>
    <submittedName>
        <fullName evidence="1">Uncharacterized protein</fullName>
    </submittedName>
</protein>
<dbReference type="EMBL" id="GBXM01077105">
    <property type="protein sequence ID" value="JAH31472.1"/>
    <property type="molecule type" value="Transcribed_RNA"/>
</dbReference>
<proteinExistence type="predicted"/>
<accession>A0A0E9RRL5</accession>
<name>A0A0E9RRL5_ANGAN</name>
<organism evidence="1">
    <name type="scientific">Anguilla anguilla</name>
    <name type="common">European freshwater eel</name>
    <name type="synonym">Muraena anguilla</name>
    <dbReference type="NCBI Taxonomy" id="7936"/>
    <lineage>
        <taxon>Eukaryota</taxon>
        <taxon>Metazoa</taxon>
        <taxon>Chordata</taxon>
        <taxon>Craniata</taxon>
        <taxon>Vertebrata</taxon>
        <taxon>Euteleostomi</taxon>
        <taxon>Actinopterygii</taxon>
        <taxon>Neopterygii</taxon>
        <taxon>Teleostei</taxon>
        <taxon>Anguilliformes</taxon>
        <taxon>Anguillidae</taxon>
        <taxon>Anguilla</taxon>
    </lineage>
</organism>
<reference evidence="1" key="2">
    <citation type="journal article" date="2015" name="Fish Shellfish Immunol.">
        <title>Early steps in the European eel (Anguilla anguilla)-Vibrio vulnificus interaction in the gills: Role of the RtxA13 toxin.</title>
        <authorList>
            <person name="Callol A."/>
            <person name="Pajuelo D."/>
            <person name="Ebbesson L."/>
            <person name="Teles M."/>
            <person name="MacKenzie S."/>
            <person name="Amaro C."/>
        </authorList>
    </citation>
    <scope>NUCLEOTIDE SEQUENCE</scope>
</reference>
<dbReference type="AlphaFoldDB" id="A0A0E9RRL5"/>
<sequence>MPSTIPQTSKHSTNRQICVISIIS</sequence>